<organism evidence="2 3">
    <name type="scientific">Thecamonas trahens ATCC 50062</name>
    <dbReference type="NCBI Taxonomy" id="461836"/>
    <lineage>
        <taxon>Eukaryota</taxon>
        <taxon>Apusozoa</taxon>
        <taxon>Apusomonadida</taxon>
        <taxon>Apusomonadidae</taxon>
        <taxon>Thecamonas</taxon>
    </lineage>
</organism>
<dbReference type="AlphaFoldDB" id="A0A0L0D425"/>
<dbReference type="OrthoDB" id="10029851at2759"/>
<sequence length="803" mass="85653">MKGMPKLVALMVVLVLVAQAVDGAAFPLEDSPYLQPFSTRTVYKSASNAAAWPVNGIPAATPVVSLAPLVSLPDAVVAATAGGLYLVNAASPEAPAKAVELPAGLPPTKPGLRMASGGGWILVVNPDGGFFCPEASLFAALAGSADDDVVVRAADSHRSGAAECITFLGSFTNLTNPVVVGADGGAWIGDAEGLWSLECEVGATPVRVPASALPDHAPELELVRALAYNPTTHVLAVSTHRAMFHLDGGVWRWVYRHGFIAASPSALAFDSKAGSLWMAAKDALTVMQPNLQILRFDGIARNPALAGLPFANMTAAAVWHGSGAFAGETKLFVGTINGIVIRHITSGTWSYYSGPRWIAGSTISALAISGSGVVVAATETGLTLLSLTPTTLASKVKIYEAMLSRHDRYGLAGDCGLAKFGQVDSWYDMPNDNNGLWTGLLLGGLSYKYAVTGAEADRALAWHYFEGLELLNNVTNIKGYPARSVWPVGTPGRGAGLWWNSTNPEYAGKLEWKGDTSSDEITGHFFGAAVTFRMGVAKTAAEKARVVALVTNLMDTLIEHDYLLFGHYGNRTTWGVWSPRYLNGKYSWRDERGLNSLQVMGFLSVAYELTGDAKYTKALEDLIAKHGYDVNIINTKITWPKDDNFSDDELNFTPLATMQLAPSATAAFKSSMMLGMEGVFARIATEKSPLWNTVYAVGHGGAAAPSNEPLIADARDSLRQWPTSILTWPTDTTQRIDLVPMPVATRGGGPQAVNLIPYDEQIFSRWNSNPFKIANQGSGMSEPDPGVWLLPYWMAVYHGLIAA</sequence>
<name>A0A0L0D425_THETB</name>
<dbReference type="eggNOG" id="ENOG502QTEU">
    <property type="taxonomic scope" value="Eukaryota"/>
</dbReference>
<keyword evidence="1" id="KW-0732">Signal</keyword>
<dbReference type="SUPFAM" id="SSF101898">
    <property type="entry name" value="NHL repeat"/>
    <property type="match status" value="1"/>
</dbReference>
<evidence type="ECO:0000256" key="1">
    <source>
        <dbReference type="SAM" id="SignalP"/>
    </source>
</evidence>
<evidence type="ECO:0000313" key="2">
    <source>
        <dbReference type="EMBL" id="KNC47092.1"/>
    </source>
</evidence>
<dbReference type="OMA" id="SAHHITG"/>
<accession>A0A0L0D425</accession>
<feature type="signal peptide" evidence="1">
    <location>
        <begin position="1"/>
        <end position="23"/>
    </location>
</feature>
<evidence type="ECO:0000313" key="3">
    <source>
        <dbReference type="Proteomes" id="UP000054408"/>
    </source>
</evidence>
<feature type="chain" id="PRO_5005536887" evidence="1">
    <location>
        <begin position="24"/>
        <end position="803"/>
    </location>
</feature>
<proteinExistence type="predicted"/>
<protein>
    <submittedName>
        <fullName evidence="2">Two component regulator propeller domain-containing protein</fullName>
    </submittedName>
</protein>
<keyword evidence="3" id="KW-1185">Reference proteome</keyword>
<gene>
    <name evidence="2" type="ORF">AMSG_03518</name>
</gene>
<dbReference type="RefSeq" id="XP_013759870.1">
    <property type="nucleotide sequence ID" value="XM_013904416.1"/>
</dbReference>
<dbReference type="EMBL" id="GL349445">
    <property type="protein sequence ID" value="KNC47092.1"/>
    <property type="molecule type" value="Genomic_DNA"/>
</dbReference>
<reference evidence="2 3" key="1">
    <citation type="submission" date="2010-05" db="EMBL/GenBank/DDBJ databases">
        <title>The Genome Sequence of Thecamonas trahens ATCC 50062.</title>
        <authorList>
            <consortium name="The Broad Institute Genome Sequencing Platform"/>
            <person name="Russ C."/>
            <person name="Cuomo C."/>
            <person name="Shea T."/>
            <person name="Young S.K."/>
            <person name="Zeng Q."/>
            <person name="Koehrsen M."/>
            <person name="Haas B."/>
            <person name="Borodovsky M."/>
            <person name="Guigo R."/>
            <person name="Alvarado L."/>
            <person name="Berlin A."/>
            <person name="Bochicchio J."/>
            <person name="Borenstein D."/>
            <person name="Chapman S."/>
            <person name="Chen Z."/>
            <person name="Freedman E."/>
            <person name="Gellesch M."/>
            <person name="Goldberg J."/>
            <person name="Griggs A."/>
            <person name="Gujja S."/>
            <person name="Heilman E."/>
            <person name="Heiman D."/>
            <person name="Hepburn T."/>
            <person name="Howarth C."/>
            <person name="Jen D."/>
            <person name="Larson L."/>
            <person name="Mehta T."/>
            <person name="Park D."/>
            <person name="Pearson M."/>
            <person name="Roberts A."/>
            <person name="Saif S."/>
            <person name="Shenoy N."/>
            <person name="Sisk P."/>
            <person name="Stolte C."/>
            <person name="Sykes S."/>
            <person name="Thomson T."/>
            <person name="Walk T."/>
            <person name="White J."/>
            <person name="Yandava C."/>
            <person name="Burger G."/>
            <person name="Gray M.W."/>
            <person name="Holland P.W.H."/>
            <person name="King N."/>
            <person name="Lang F.B.F."/>
            <person name="Roger A.J."/>
            <person name="Ruiz-Trillo I."/>
            <person name="Lander E."/>
            <person name="Nusbaum C."/>
        </authorList>
    </citation>
    <scope>NUCLEOTIDE SEQUENCE [LARGE SCALE GENOMIC DNA]</scope>
    <source>
        <strain evidence="2 3">ATCC 50062</strain>
    </source>
</reference>
<dbReference type="Proteomes" id="UP000054408">
    <property type="component" value="Unassembled WGS sequence"/>
</dbReference>
<dbReference type="GeneID" id="25563114"/>